<dbReference type="PANTHER" id="PTHR32332:SF20">
    <property type="entry name" value="2-NITROPROPANE DIOXYGENASE-LIKE PROTEIN"/>
    <property type="match status" value="1"/>
</dbReference>
<dbReference type="InterPro" id="IPR013785">
    <property type="entry name" value="Aldolase_TIM"/>
</dbReference>
<accession>A0A7K1FRQ3</accession>
<dbReference type="Pfam" id="PF03060">
    <property type="entry name" value="NMO"/>
    <property type="match status" value="1"/>
</dbReference>
<keyword evidence="5" id="KW-1185">Reference proteome</keyword>
<protein>
    <submittedName>
        <fullName evidence="4">Nitronate monooxygenase</fullName>
    </submittedName>
</protein>
<name>A0A7K1FRQ3_9ACTN</name>
<dbReference type="RefSeq" id="WP_322098349.1">
    <property type="nucleotide sequence ID" value="NZ_WLYK01000011.1"/>
</dbReference>
<evidence type="ECO:0000313" key="5">
    <source>
        <dbReference type="Proteomes" id="UP000460221"/>
    </source>
</evidence>
<dbReference type="PANTHER" id="PTHR32332">
    <property type="entry name" value="2-NITROPROPANE DIOXYGENASE"/>
    <property type="match status" value="1"/>
</dbReference>
<sequence>MIFDNRVTRDLGVPIPILSAPMGWVARAELVAAVSNAGGMGLVPGSLAPDIVREEIRRTRDLTDRPFGVNVPLLFAKDPRVVEMIIEEGIRFVTTSAGSPAKLTPVFKEAGLVVYHVVPSLTAALKAVAAGVDGLVVEGNEGAGFKNPREVSTTVLVPLVASRVDVPVIAAGGVVDGRSLASVFALGAEGAQMGTRMLASAESAVHDNLKAAVVAATETDTLLINRAVGRPMRVLRTELSTRLETALAGEPDSDVATWLAEVTTLYYGGEIEASLAQLGQVAGRIDEILPVAEIFERTLTEFRDVAKDLASLAGS</sequence>
<evidence type="ECO:0000313" key="4">
    <source>
        <dbReference type="EMBL" id="MTD16827.1"/>
    </source>
</evidence>
<dbReference type="Proteomes" id="UP000460221">
    <property type="component" value="Unassembled WGS sequence"/>
</dbReference>
<dbReference type="EMBL" id="WLYK01000011">
    <property type="protein sequence ID" value="MTD16827.1"/>
    <property type="molecule type" value="Genomic_DNA"/>
</dbReference>
<reference evidence="4 5" key="1">
    <citation type="submission" date="2019-11" db="EMBL/GenBank/DDBJ databases">
        <authorList>
            <person name="Jiang L.-Q."/>
        </authorList>
    </citation>
    <scope>NUCLEOTIDE SEQUENCE [LARGE SCALE GENOMIC DNA]</scope>
    <source>
        <strain evidence="4 5">YIM 132087</strain>
    </source>
</reference>
<dbReference type="Gene3D" id="3.20.20.70">
    <property type="entry name" value="Aldolase class I"/>
    <property type="match status" value="1"/>
</dbReference>
<dbReference type="InterPro" id="IPR004136">
    <property type="entry name" value="NMO"/>
</dbReference>
<dbReference type="CDD" id="cd04730">
    <property type="entry name" value="NPD_like"/>
    <property type="match status" value="1"/>
</dbReference>
<evidence type="ECO:0000256" key="1">
    <source>
        <dbReference type="ARBA" id="ARBA00022630"/>
    </source>
</evidence>
<dbReference type="AlphaFoldDB" id="A0A7K1FRQ3"/>
<keyword evidence="1" id="KW-0285">Flavoprotein</keyword>
<evidence type="ECO:0000256" key="3">
    <source>
        <dbReference type="ARBA" id="ARBA00023002"/>
    </source>
</evidence>
<organism evidence="4 5">
    <name type="scientific">Nakamurella alba</name>
    <dbReference type="NCBI Taxonomy" id="2665158"/>
    <lineage>
        <taxon>Bacteria</taxon>
        <taxon>Bacillati</taxon>
        <taxon>Actinomycetota</taxon>
        <taxon>Actinomycetes</taxon>
        <taxon>Nakamurellales</taxon>
        <taxon>Nakamurellaceae</taxon>
        <taxon>Nakamurella</taxon>
    </lineage>
</organism>
<gene>
    <name evidence="4" type="ORF">GIS00_23110</name>
</gene>
<keyword evidence="3" id="KW-0560">Oxidoreductase</keyword>
<evidence type="ECO:0000256" key="2">
    <source>
        <dbReference type="ARBA" id="ARBA00022643"/>
    </source>
</evidence>
<dbReference type="SUPFAM" id="SSF51412">
    <property type="entry name" value="Inosine monophosphate dehydrogenase (IMPDH)"/>
    <property type="match status" value="1"/>
</dbReference>
<dbReference type="GO" id="GO:0018580">
    <property type="term" value="F:nitronate monooxygenase activity"/>
    <property type="evidence" value="ECO:0007669"/>
    <property type="project" value="InterPro"/>
</dbReference>
<proteinExistence type="predicted"/>
<keyword evidence="2" id="KW-0288">FMN</keyword>
<keyword evidence="4" id="KW-0503">Monooxygenase</keyword>
<comment type="caution">
    <text evidence="4">The sequence shown here is derived from an EMBL/GenBank/DDBJ whole genome shotgun (WGS) entry which is preliminary data.</text>
</comment>